<comment type="similarity">
    <text evidence="9">Belongs to the Hyccin family.</text>
</comment>
<dbReference type="GO" id="GO:0005886">
    <property type="term" value="C:plasma membrane"/>
    <property type="evidence" value="ECO:0007669"/>
    <property type="project" value="UniProtKB-SubCell"/>
</dbReference>
<dbReference type="PaxDb" id="67767-A0A0J7L6X8"/>
<evidence type="ECO:0000256" key="10">
    <source>
        <dbReference type="SAM" id="MobiDB-lite"/>
    </source>
</evidence>
<dbReference type="EMBL" id="LBMM01000416">
    <property type="protein sequence ID" value="KMQ98421.1"/>
    <property type="molecule type" value="Genomic_DNA"/>
</dbReference>
<keyword evidence="7" id="KW-0677">Repeat</keyword>
<reference evidence="12 13" key="1">
    <citation type="submission" date="2015-04" db="EMBL/GenBank/DDBJ databases">
        <title>Lasius niger genome sequencing.</title>
        <authorList>
            <person name="Konorov E.A."/>
            <person name="Nikitin M.A."/>
            <person name="Kirill M.V."/>
            <person name="Chang P."/>
        </authorList>
    </citation>
    <scope>NUCLEOTIDE SEQUENCE [LARGE SCALE GENOMIC DNA]</scope>
    <source>
        <tissue evidence="12">Whole</tissue>
    </source>
</reference>
<feature type="region of interest" description="Disordered" evidence="10">
    <location>
        <begin position="840"/>
        <end position="865"/>
    </location>
</feature>
<dbReference type="SUPFAM" id="SSF52058">
    <property type="entry name" value="L domain-like"/>
    <property type="match status" value="1"/>
</dbReference>
<evidence type="ECO:0000256" key="2">
    <source>
        <dbReference type="ARBA" id="ARBA00004514"/>
    </source>
</evidence>
<dbReference type="STRING" id="67767.A0A0J7L6X8"/>
<evidence type="ECO:0000313" key="12">
    <source>
        <dbReference type="EMBL" id="KMQ98421.1"/>
    </source>
</evidence>
<feature type="compositionally biased region" description="Polar residues" evidence="10">
    <location>
        <begin position="198"/>
        <end position="207"/>
    </location>
</feature>
<evidence type="ECO:0000313" key="13">
    <source>
        <dbReference type="Proteomes" id="UP000036403"/>
    </source>
</evidence>
<keyword evidence="6" id="KW-0433">Leucine-rich repeat</keyword>
<comment type="caution">
    <text evidence="12">The sequence shown here is derived from an EMBL/GenBank/DDBJ whole genome shotgun (WGS) entry which is preliminary data.</text>
</comment>
<evidence type="ECO:0000256" key="1">
    <source>
        <dbReference type="ARBA" id="ARBA00004236"/>
    </source>
</evidence>
<dbReference type="InterPro" id="IPR001611">
    <property type="entry name" value="Leu-rich_rpt"/>
</dbReference>
<dbReference type="GO" id="GO:0005829">
    <property type="term" value="C:cytosol"/>
    <property type="evidence" value="ECO:0007669"/>
    <property type="project" value="UniProtKB-SubCell"/>
</dbReference>
<dbReference type="InterPro" id="IPR045307">
    <property type="entry name" value="ADCK1_dom"/>
</dbReference>
<proteinExistence type="inferred from homology"/>
<keyword evidence="4" id="KW-1003">Cell membrane</keyword>
<evidence type="ECO:0000256" key="8">
    <source>
        <dbReference type="ARBA" id="ARBA00023136"/>
    </source>
</evidence>
<dbReference type="InterPro" id="IPR051130">
    <property type="entry name" value="Mito_struct-func_regulator"/>
</dbReference>
<dbReference type="Pfam" id="PF13855">
    <property type="entry name" value="LRR_8"/>
    <property type="match status" value="1"/>
</dbReference>
<gene>
    <name evidence="12" type="ORF">RF55_1219</name>
</gene>
<dbReference type="InterPro" id="IPR003591">
    <property type="entry name" value="Leu-rich_rpt_typical-subtyp"/>
</dbReference>
<dbReference type="Pfam" id="PF09790">
    <property type="entry name" value="Hyccin"/>
    <property type="match status" value="2"/>
</dbReference>
<dbReference type="PROSITE" id="PS51450">
    <property type="entry name" value="LRR"/>
    <property type="match status" value="1"/>
</dbReference>
<organism evidence="12 13">
    <name type="scientific">Lasius niger</name>
    <name type="common">Black garden ant</name>
    <dbReference type="NCBI Taxonomy" id="67767"/>
    <lineage>
        <taxon>Eukaryota</taxon>
        <taxon>Metazoa</taxon>
        <taxon>Ecdysozoa</taxon>
        <taxon>Arthropoda</taxon>
        <taxon>Hexapoda</taxon>
        <taxon>Insecta</taxon>
        <taxon>Pterygota</taxon>
        <taxon>Neoptera</taxon>
        <taxon>Endopterygota</taxon>
        <taxon>Hymenoptera</taxon>
        <taxon>Apocrita</taxon>
        <taxon>Aculeata</taxon>
        <taxon>Formicoidea</taxon>
        <taxon>Formicidae</taxon>
        <taxon>Formicinae</taxon>
        <taxon>Lasius</taxon>
        <taxon>Lasius</taxon>
    </lineage>
</organism>
<evidence type="ECO:0000256" key="3">
    <source>
        <dbReference type="ARBA" id="ARBA00009670"/>
    </source>
</evidence>
<dbReference type="PANTHER" id="PTHR43173:SF28">
    <property type="entry name" value="AARF DOMAIN CONTAINING KINASE 5"/>
    <property type="match status" value="1"/>
</dbReference>
<accession>A0A0J7L6X8</accession>
<dbReference type="InterPro" id="IPR004147">
    <property type="entry name" value="ABC1_dom"/>
</dbReference>
<feature type="region of interest" description="Disordered" evidence="10">
    <location>
        <begin position="169"/>
        <end position="207"/>
    </location>
</feature>
<evidence type="ECO:0000259" key="11">
    <source>
        <dbReference type="Pfam" id="PF03109"/>
    </source>
</evidence>
<dbReference type="OrthoDB" id="427480at2759"/>
<dbReference type="Gene3D" id="3.80.10.10">
    <property type="entry name" value="Ribonuclease Inhibitor"/>
    <property type="match status" value="1"/>
</dbReference>
<evidence type="ECO:0000256" key="9">
    <source>
        <dbReference type="ARBA" id="ARBA00034482"/>
    </source>
</evidence>
<keyword evidence="5" id="KW-0963">Cytoplasm</keyword>
<evidence type="ECO:0000256" key="5">
    <source>
        <dbReference type="ARBA" id="ARBA00022490"/>
    </source>
</evidence>
<keyword evidence="8" id="KW-0472">Membrane</keyword>
<dbReference type="PANTHER" id="PTHR43173">
    <property type="entry name" value="ABC1 FAMILY PROTEIN"/>
    <property type="match status" value="1"/>
</dbReference>
<evidence type="ECO:0000256" key="7">
    <source>
        <dbReference type="ARBA" id="ARBA00022737"/>
    </source>
</evidence>
<dbReference type="SUPFAM" id="SSF56112">
    <property type="entry name" value="Protein kinase-like (PK-like)"/>
    <property type="match status" value="1"/>
</dbReference>
<dbReference type="InterPro" id="IPR032675">
    <property type="entry name" value="LRR_dom_sf"/>
</dbReference>
<feature type="domain" description="ABC1 atypical kinase-like" evidence="11">
    <location>
        <begin position="334"/>
        <end position="578"/>
    </location>
</feature>
<dbReference type="Proteomes" id="UP000036403">
    <property type="component" value="Unassembled WGS sequence"/>
</dbReference>
<dbReference type="InterPro" id="IPR018619">
    <property type="entry name" value="Hyccin"/>
</dbReference>
<comment type="similarity">
    <text evidence="3">Belongs to the protein kinase superfamily. ADCK protein kinase family.</text>
</comment>
<dbReference type="SMART" id="SM00369">
    <property type="entry name" value="LRR_TYP"/>
    <property type="match status" value="2"/>
</dbReference>
<dbReference type="Pfam" id="PF03109">
    <property type="entry name" value="ABC1"/>
    <property type="match status" value="1"/>
</dbReference>
<dbReference type="CDD" id="cd13969">
    <property type="entry name" value="ADCK1-like"/>
    <property type="match status" value="1"/>
</dbReference>
<name>A0A0J7L6X8_LASNI</name>
<evidence type="ECO:0000256" key="4">
    <source>
        <dbReference type="ARBA" id="ARBA00022475"/>
    </source>
</evidence>
<dbReference type="InterPro" id="IPR011009">
    <property type="entry name" value="Kinase-like_dom_sf"/>
</dbReference>
<sequence>MTVKLKLKDVKDKLKDDTLDLSLCELEEVPVREIASLRKATNVNLSTNLLVSLPTTFVTLTQIVKLDLSRNMLVELPENFGQMTKLKYLDLYANKISRLPLSLGELKNLRWLDLKENPLTEAVASVAGPCSNIRECQACARNIVTYLSAVKILIEEKKSQKLNNIDETEKEIASTKKESKKKKKKNAEKECKSNENKTGSQTQDKNFQDNVNNVKLTELLSDNMCTHKSHKSTGVALLSISYTFLPSKKKRVVKSIAGSWIRFTRSLRIGVTISMDYLIAPLMGYTETEIHRRSADRIVQGCLKNGGIYVKLGQGLTAINHILPKEYIESLSVLQDKCLTREKGEMEEIFLQDFGKKPEEVLREIEPEPVAAASLAQVYKGVTLNGDKVAIKVQYIDLQDRFTSDLKAMVYLLKAITIIHPKFDLHWVLNEVIDTLHMELDFENEGKNGEQCATDLKKFEYAYVPKIYWNLSSKRILTTEWIDGVKVTDLEGIKAQGLNISDVDKKLVTLMGEQIFHTGFVHADPHPGNVLIRKGKDGKAQIVLLDHGLYERISEKTRHTLCNFWESMVLRDKSSLKTLANDLNVKDYILLVEMLTQAPYISFASCPDNMILDEYMKKRSCRSLETLLIGLYNLEVVDKSGQQKAISFRLPSLAMLSIYHEPASLAPASLTESAVRRFEECNSKLVSWGPLQQVETLNAQNRLKVMTALLFIYNQQLGYINKFALEQLCKVATKYNECWYIGNQAVEDIHNRACYEAYPNVMLVTNAVRNSASSGAPGQPSDGPIGISVALSPATATPTVSKSMITNASFRTKKLPDDIPIQVIKDETIGEGKSNLVSITEEQESTEPNRFGSMRQSKDQKTASKITNFQVLGKKPKEKEGKIMKNTHVVLSEKEKKLGSQTTSKENIKGSLSMLNSEQQAEVDGNINGCAIRKKNNSVENNTIIIDSNVGLIENERLALGSDVTEGSMENSINLRAHNETESMASSIQVSSV</sequence>
<comment type="subcellular location">
    <subcellularLocation>
        <location evidence="1">Cell membrane</location>
    </subcellularLocation>
    <subcellularLocation>
        <location evidence="2">Cytoplasm</location>
        <location evidence="2">Cytosol</location>
    </subcellularLocation>
</comment>
<keyword evidence="13" id="KW-1185">Reference proteome</keyword>
<evidence type="ECO:0000256" key="6">
    <source>
        <dbReference type="ARBA" id="ARBA00022614"/>
    </source>
</evidence>
<protein>
    <submittedName>
        <fullName evidence="12">Hyccin-like isoform x2 protein</fullName>
    </submittedName>
</protein>
<dbReference type="AlphaFoldDB" id="A0A0J7L6X8"/>